<protein>
    <submittedName>
        <fullName evidence="7">Pyridoxal phosphate-dependent enzyme</fullName>
    </submittedName>
</protein>
<dbReference type="InterPro" id="IPR027278">
    <property type="entry name" value="ACCD_DCysDesulf"/>
</dbReference>
<dbReference type="SUPFAM" id="SSF53686">
    <property type="entry name" value="Tryptophan synthase beta subunit-like PLP-dependent enzymes"/>
    <property type="match status" value="1"/>
</dbReference>
<evidence type="ECO:0000256" key="4">
    <source>
        <dbReference type="PIRSR" id="PIRSR006278-1"/>
    </source>
</evidence>
<feature type="domain" description="Tryptophan synthase beta chain-like PALP" evidence="6">
    <location>
        <begin position="22"/>
        <end position="282"/>
    </location>
</feature>
<evidence type="ECO:0000256" key="1">
    <source>
        <dbReference type="ARBA" id="ARBA00001933"/>
    </source>
</evidence>
<dbReference type="PIRSF" id="PIRSF006278">
    <property type="entry name" value="ACCD_DCysDesulf"/>
    <property type="match status" value="1"/>
</dbReference>
<dbReference type="InterPro" id="IPR036052">
    <property type="entry name" value="TrpB-like_PALP_sf"/>
</dbReference>
<dbReference type="PANTHER" id="PTHR43780">
    <property type="entry name" value="1-AMINOCYCLOPROPANE-1-CARBOXYLATE DEAMINASE-RELATED"/>
    <property type="match status" value="1"/>
</dbReference>
<dbReference type="Gene3D" id="3.40.50.1100">
    <property type="match status" value="2"/>
</dbReference>
<organism evidence="7">
    <name type="scientific">uncultured Flavobacteriia bacterium</name>
    <dbReference type="NCBI Taxonomy" id="212695"/>
    <lineage>
        <taxon>Bacteria</taxon>
        <taxon>Pseudomonadati</taxon>
        <taxon>Bacteroidota</taxon>
        <taxon>Flavobacteriia</taxon>
        <taxon>environmental samples</taxon>
    </lineage>
</organism>
<keyword evidence="3 5" id="KW-0663">Pyridoxal phosphate</keyword>
<proteinExistence type="inferred from homology"/>
<evidence type="ECO:0000256" key="5">
    <source>
        <dbReference type="PIRSR" id="PIRSR006278-2"/>
    </source>
</evidence>
<dbReference type="AlphaFoldDB" id="F4MN20"/>
<dbReference type="EMBL" id="FQ032826">
    <property type="protein sequence ID" value="CBL87533.1"/>
    <property type="molecule type" value="Genomic_DNA"/>
</dbReference>
<dbReference type="GO" id="GO:0019148">
    <property type="term" value="F:D-cysteine desulfhydrase activity"/>
    <property type="evidence" value="ECO:0007669"/>
    <property type="project" value="TreeGrafter"/>
</dbReference>
<dbReference type="Pfam" id="PF00291">
    <property type="entry name" value="PALP"/>
    <property type="match status" value="1"/>
</dbReference>
<dbReference type="InterPro" id="IPR001926">
    <property type="entry name" value="TrpB-like_PALP"/>
</dbReference>
<name>F4MN20_9BACT</name>
<evidence type="ECO:0000259" key="6">
    <source>
        <dbReference type="Pfam" id="PF00291"/>
    </source>
</evidence>
<evidence type="ECO:0000256" key="3">
    <source>
        <dbReference type="ARBA" id="ARBA00022898"/>
    </source>
</evidence>
<gene>
    <name evidence="7" type="ORF">S18_873_0027</name>
</gene>
<comment type="similarity">
    <text evidence="2">Belongs to the ACC deaminase/D-cysteine desulfhydrase family.</text>
</comment>
<sequence>MNFFKQNKEIPNQQLEVINDYSLFIKREDLLHPSVSGNKFRKLKYIFREIVSQKIPVVVTFGGAFSNHLSATAALGEELGLKTVGFVRGEEWQNKIANSRTLSYCSSRNMELVCISRKAYSKKESSFDVIQVLKQFPKFRLIPEGGSEILGIKGCSEILTVKDLKFDVICSSVGSGGTIAGLIKSSSKNQKILGFNALKNPSINGVISSYTHKKNWEINSDFTFGGFAKTTPILINFINSFYQKYQIPLDPIYTGKMLFAIFELIKNNQWRWGKKILAIHTGGLQGVSGINQKLKKKKSQTLLYSEHLF</sequence>
<feature type="modified residue" description="N6-(pyridoxal phosphate)lysine" evidence="5">
    <location>
        <position position="39"/>
    </location>
</feature>
<reference evidence="7" key="2">
    <citation type="journal article" date="2012" name="Environ. Microbiol.">
        <title>Genomic content of uncultured Bacteroidetes from contrasting oceanic provinces in the North Atlantic Ocean.</title>
        <authorList>
            <person name="Gomez-Pereira P.R."/>
            <person name="Schuler M."/>
            <person name="Fuchs B.M."/>
            <person name="Bennke C."/>
            <person name="Teeling H."/>
            <person name="Waldmann J."/>
            <person name="Richter M."/>
            <person name="Barbe V."/>
            <person name="Bataille E."/>
            <person name="Glockner F.O."/>
            <person name="Amann R."/>
        </authorList>
    </citation>
    <scope>NUCLEOTIDE SEQUENCE</scope>
</reference>
<evidence type="ECO:0000313" key="7">
    <source>
        <dbReference type="EMBL" id="CBL87533.1"/>
    </source>
</evidence>
<reference evidence="7" key="1">
    <citation type="submission" date="2010-05" db="EMBL/GenBank/DDBJ databases">
        <authorList>
            <person name="Genoscope - CEA"/>
        </authorList>
    </citation>
    <scope>NUCLEOTIDE SEQUENCE</scope>
</reference>
<evidence type="ECO:0000256" key="2">
    <source>
        <dbReference type="ARBA" id="ARBA00008639"/>
    </source>
</evidence>
<feature type="active site" description="Nucleophile" evidence="4">
    <location>
        <position position="66"/>
    </location>
</feature>
<dbReference type="PANTHER" id="PTHR43780:SF2">
    <property type="entry name" value="1-AMINOCYCLOPROPANE-1-CARBOXYLATE DEAMINASE-RELATED"/>
    <property type="match status" value="1"/>
</dbReference>
<comment type="cofactor">
    <cofactor evidence="1">
        <name>pyridoxal 5'-phosphate</name>
        <dbReference type="ChEBI" id="CHEBI:597326"/>
    </cofactor>
</comment>
<accession>F4MN20</accession>